<sequence length="142" mass="15130">MSHFLLTVLAARTKTTSNSSTSPTLSTQLEPSSSSPSTASSKPTPHVPCTKCATRLLVVCSHSSSVKEKPAPKLLHPSYDPRPLAYRLGPISSCGASNNSRPAPPMPNNSPLIPVRPRSNLIPSTHTQQRPMLTCTPKINPV</sequence>
<dbReference type="AlphaFoldDB" id="A0A4S2MP85"/>
<feature type="region of interest" description="Disordered" evidence="1">
    <location>
        <begin position="13"/>
        <end position="46"/>
    </location>
</feature>
<dbReference type="Proteomes" id="UP000298138">
    <property type="component" value="Unassembled WGS sequence"/>
</dbReference>
<evidence type="ECO:0000313" key="2">
    <source>
        <dbReference type="EMBL" id="TGZ78996.1"/>
    </source>
</evidence>
<dbReference type="EMBL" id="ML220135">
    <property type="protein sequence ID" value="TGZ78996.1"/>
    <property type="molecule type" value="Genomic_DNA"/>
</dbReference>
<evidence type="ECO:0000313" key="3">
    <source>
        <dbReference type="Proteomes" id="UP000298138"/>
    </source>
</evidence>
<keyword evidence="3" id="KW-1185">Reference proteome</keyword>
<name>A0A4S2MP85_9PEZI</name>
<proteinExistence type="predicted"/>
<organism evidence="2 3">
    <name type="scientific">Ascodesmis nigricans</name>
    <dbReference type="NCBI Taxonomy" id="341454"/>
    <lineage>
        <taxon>Eukaryota</taxon>
        <taxon>Fungi</taxon>
        <taxon>Dikarya</taxon>
        <taxon>Ascomycota</taxon>
        <taxon>Pezizomycotina</taxon>
        <taxon>Pezizomycetes</taxon>
        <taxon>Pezizales</taxon>
        <taxon>Ascodesmidaceae</taxon>
        <taxon>Ascodesmis</taxon>
    </lineage>
</organism>
<gene>
    <name evidence="2" type="ORF">EX30DRAFT_350525</name>
</gene>
<feature type="region of interest" description="Disordered" evidence="1">
    <location>
        <begin position="90"/>
        <end position="110"/>
    </location>
</feature>
<dbReference type="InParanoid" id="A0A4S2MP85"/>
<feature type="compositionally biased region" description="Low complexity" evidence="1">
    <location>
        <begin position="13"/>
        <end position="44"/>
    </location>
</feature>
<evidence type="ECO:0000256" key="1">
    <source>
        <dbReference type="SAM" id="MobiDB-lite"/>
    </source>
</evidence>
<reference evidence="2 3" key="1">
    <citation type="submission" date="2019-04" db="EMBL/GenBank/DDBJ databases">
        <title>Comparative genomics and transcriptomics to analyze fruiting body development in filamentous ascomycetes.</title>
        <authorList>
            <consortium name="DOE Joint Genome Institute"/>
            <person name="Lutkenhaus R."/>
            <person name="Traeger S."/>
            <person name="Breuer J."/>
            <person name="Kuo A."/>
            <person name="Lipzen A."/>
            <person name="Pangilinan J."/>
            <person name="Dilworth D."/>
            <person name="Sandor L."/>
            <person name="Poggeler S."/>
            <person name="Barry K."/>
            <person name="Grigoriev I.V."/>
            <person name="Nowrousian M."/>
        </authorList>
    </citation>
    <scope>NUCLEOTIDE SEQUENCE [LARGE SCALE GENOMIC DNA]</scope>
    <source>
        <strain evidence="2 3">CBS 389.68</strain>
    </source>
</reference>
<accession>A0A4S2MP85</accession>
<protein>
    <submittedName>
        <fullName evidence="2">Uncharacterized protein</fullName>
    </submittedName>
</protein>